<evidence type="ECO:0000313" key="5">
    <source>
        <dbReference type="EMBL" id="NYE68812.1"/>
    </source>
</evidence>
<accession>A0A7Y9I217</accession>
<dbReference type="NCBIfam" id="TIGR01643">
    <property type="entry name" value="YD_repeat_2x"/>
    <property type="match status" value="11"/>
</dbReference>
<dbReference type="PANTHER" id="PTHR32305:SF15">
    <property type="entry name" value="PROTEIN RHSA-RELATED"/>
    <property type="match status" value="1"/>
</dbReference>
<dbReference type="InterPro" id="IPR050708">
    <property type="entry name" value="T6SS_VgrG/RHS"/>
</dbReference>
<dbReference type="Pfam" id="PF25023">
    <property type="entry name" value="TEN_YD-shell"/>
    <property type="match status" value="2"/>
</dbReference>
<evidence type="ECO:0000259" key="4">
    <source>
        <dbReference type="Pfam" id="PF25023"/>
    </source>
</evidence>
<comment type="caution">
    <text evidence="5">The sequence shown here is derived from an EMBL/GenBank/DDBJ whole genome shotgun (WGS) entry which is preliminary data.</text>
</comment>
<keyword evidence="6" id="KW-1185">Reference proteome</keyword>
<dbReference type="InterPro" id="IPR006530">
    <property type="entry name" value="YD"/>
</dbReference>
<reference evidence="5 6" key="1">
    <citation type="submission" date="2020-07" db="EMBL/GenBank/DDBJ databases">
        <title>Sequencing the genomes of 1000 actinobacteria strains.</title>
        <authorList>
            <person name="Klenk H.-P."/>
        </authorList>
    </citation>
    <scope>NUCLEOTIDE SEQUENCE [LARGE SCALE GENOMIC DNA]</scope>
    <source>
        <strain evidence="5 6">DSM 22083</strain>
    </source>
</reference>
<gene>
    <name evidence="5" type="ORF">BKA15_000141</name>
</gene>
<dbReference type="InterPro" id="IPR031325">
    <property type="entry name" value="RHS_repeat"/>
</dbReference>
<dbReference type="Pfam" id="PF05593">
    <property type="entry name" value="RHS_repeat"/>
    <property type="match status" value="5"/>
</dbReference>
<dbReference type="NCBIfam" id="TIGR03696">
    <property type="entry name" value="Rhs_assc_core"/>
    <property type="match status" value="1"/>
</dbReference>
<feature type="domain" description="DUF6531" evidence="3">
    <location>
        <begin position="293"/>
        <end position="365"/>
    </location>
</feature>
<keyword evidence="1" id="KW-0677">Repeat</keyword>
<dbReference type="PANTHER" id="PTHR32305">
    <property type="match status" value="1"/>
</dbReference>
<evidence type="ECO:0000313" key="6">
    <source>
        <dbReference type="Proteomes" id="UP000569914"/>
    </source>
</evidence>
<dbReference type="InterPro" id="IPR022385">
    <property type="entry name" value="Rhs_assc_core"/>
</dbReference>
<organism evidence="5 6">
    <name type="scientific">Microlunatus parietis</name>
    <dbReference type="NCBI Taxonomy" id="682979"/>
    <lineage>
        <taxon>Bacteria</taxon>
        <taxon>Bacillati</taxon>
        <taxon>Actinomycetota</taxon>
        <taxon>Actinomycetes</taxon>
        <taxon>Propionibacteriales</taxon>
        <taxon>Propionibacteriaceae</taxon>
        <taxon>Microlunatus</taxon>
    </lineage>
</organism>
<feature type="domain" description="Teneurin-like YD-shell" evidence="4">
    <location>
        <begin position="904"/>
        <end position="1081"/>
    </location>
</feature>
<feature type="domain" description="Teneurin-like YD-shell" evidence="4">
    <location>
        <begin position="501"/>
        <end position="676"/>
    </location>
</feature>
<evidence type="ECO:0000256" key="2">
    <source>
        <dbReference type="SAM" id="MobiDB-lite"/>
    </source>
</evidence>
<feature type="compositionally biased region" description="Basic and acidic residues" evidence="2">
    <location>
        <begin position="89"/>
        <end position="115"/>
    </location>
</feature>
<proteinExistence type="predicted"/>
<sequence length="1801" mass="191673">MVDISDLGAIDENVPFDNDVADALIAAFDGAASTIEGQAGTRSSAVTSAKDDFKGHFSELFSGNASVAAADATELCSRLREVATGARTLKEEARKEQQRRQTAREWKQRQDDRNVFQEFGDWVTGGEDPPVGPPADPVSITASSPQNGTRQTPEPGTGPSGGSSTTTSARPSNLREFVTGSAPLNEALNGKPGALRTHLTSFAASCQWGRLEAEGVVTGFEKWLTANNEDVRWVTTVADAFARAGGEGNITWLLNSTLSSVLAAAGVAETRQDLTIEAPQAYGHPPTTGYADDPVNTATGNFVEIEVDLGFPGAAAKVEFTRTYNAIDDQGGVFGLGWSSLLDQRLDLTDEGATLVQADGRHILFPRFGDGWDRAPGERLWLHRAAGGELVVTDNDGLRRTFTPGGQWLSDSRGPGTTIVAERDGDGRLTRLAHERGRWIAVGWNGRRVEQVTASDGRRVQYGYDDAGRLVSATGPLGTRTYRWNGAGLIDAVVGADGVVEVENTYDERRRVTGQRSPFGRQTRYAYLSGRITVVSDQDGERSNTWIADQRGRLIGVVDADGHRQSMSYDGFGNVVSVTERNGATTTHGYDERGRRVRTRTASGADLTYGYDDADRVTTVVTEAGAVTEYAYTGSDRNPSVIIDPEGGRTELGWDGPLLRQVTDPVGVRLRFEYDEQGDLAAVIDAAGHRARLERDATGRVTAAVTPSGARTTFHFDAAGLLVSRRDPNGAIHRFEHSPGGRLTAMIDPLGGRTELEYGPHGEVTKAVDALGRAANRTFDDLGNVAAVELPDGNSWRFVHDALSRLRETVDPAGGRWRREYDANGDLRSFTDPTGLLREVPADRTGRSATLIEADQTAVARFDPMGRQVGTEDPDGATELITHDRCGRPVELLDGEGGLTRLRRDAAGRLVERIAPSGATTRYEYDVCGRLAAVIDPTGGRVNLEYDADGRVVREVSSTGEVAWSEYDAMGWVVARFVPGEGLSRYAYDLMGRLIRQIDSWHGRRRFRYDAAGQLVEAVNGAGGVTRYDYDGRGRLIMITDPLGGVTRRSYDAMDRLTGETDPLGRTTTIEYDAAGRLVARTDPSGRRTEWSFLAGRMSSLQVDGRLVAEITRDLRNRRVRVADHFDPDRPVEHELTWNGRRQLTSRRRGADRVEWTYDSDGRRDSRTGPDGRRTGFEYDGNGRLTAVDHPLLGRATFGYDGAGRLIRAGAGDLIQAWSHADGFVVEHTLTGPDGAARTRLERDAWGRIGSITDGSGRRSFGYDEASQLVEERRDDGTVSTWQFDRAGRLAVEAVAGRRCGYAYDAAGQLISTDTGETQVRYHYDEAGRRVRAEGSDGRIREFGWSEVGGLSTIVDRGGLGGTRTTRLQVDALGELARVDGTETWWDTAMSYAPALIQAGDTPVLHTGGGLTGVGDVWHAPGWRTARAASPDPWAIAPAAQLTGGMAVGAAGELVVAGLEWMGARAYDPATRAFLSVDQLEPVPGSGWAGNPYAFAGNDPLHALDPAGLSPVTDEELKAYAASNDGAWNAVTDWVGDNWEYLAGGAMVIAGGALMFTGVGGPAGLALISAGADTIIQKATTGSVNWGQVAVSGVVGGVTGGLGSLAIKASTSGTSALMTRLGVYGAVGALSSEGVYLTQNWGNLSWRGALGAGAGGFVAGMFSGGRGPGGGSLATWAGQGAKSLAARGFTAGLGFVGGTTGSITNNIVAGNPINWRAALVSGGLSAGTSQIPKVVNAPSGTSSTLPQVSQYGPRFNNLASFGDRGTAALYAGAVQSGLQSYGANIALGPLLEGTPYHLFGQ</sequence>
<evidence type="ECO:0000259" key="3">
    <source>
        <dbReference type="Pfam" id="PF20148"/>
    </source>
</evidence>
<dbReference type="RefSeq" id="WP_179747688.1">
    <property type="nucleotide sequence ID" value="NZ_JACCBU010000001.1"/>
</dbReference>
<dbReference type="InterPro" id="IPR045351">
    <property type="entry name" value="DUF6531"/>
</dbReference>
<evidence type="ECO:0000256" key="1">
    <source>
        <dbReference type="ARBA" id="ARBA00022737"/>
    </source>
</evidence>
<feature type="compositionally biased region" description="Basic and acidic residues" evidence="2">
    <location>
        <begin position="1159"/>
        <end position="1177"/>
    </location>
</feature>
<dbReference type="EMBL" id="JACCBU010000001">
    <property type="protein sequence ID" value="NYE68812.1"/>
    <property type="molecule type" value="Genomic_DNA"/>
</dbReference>
<dbReference type="Gene3D" id="2.180.10.10">
    <property type="entry name" value="RHS repeat-associated core"/>
    <property type="match status" value="6"/>
</dbReference>
<feature type="region of interest" description="Disordered" evidence="2">
    <location>
        <begin position="1159"/>
        <end position="1178"/>
    </location>
</feature>
<feature type="compositionally biased region" description="Polar residues" evidence="2">
    <location>
        <begin position="140"/>
        <end position="154"/>
    </location>
</feature>
<feature type="region of interest" description="Disordered" evidence="2">
    <location>
        <begin position="89"/>
        <end position="171"/>
    </location>
</feature>
<dbReference type="Pfam" id="PF20148">
    <property type="entry name" value="DUF6531"/>
    <property type="match status" value="1"/>
</dbReference>
<name>A0A7Y9I217_9ACTN</name>
<dbReference type="Proteomes" id="UP000569914">
    <property type="component" value="Unassembled WGS sequence"/>
</dbReference>
<dbReference type="InterPro" id="IPR056823">
    <property type="entry name" value="TEN-like_YD-shell"/>
</dbReference>
<protein>
    <submittedName>
        <fullName evidence="5">RHS repeat-associated protein</fullName>
    </submittedName>
</protein>